<keyword evidence="3" id="KW-1185">Reference proteome</keyword>
<evidence type="ECO:0000256" key="1">
    <source>
        <dbReference type="SAM" id="MobiDB-lite"/>
    </source>
</evidence>
<accession>A0A1B9IWL2</accession>
<protein>
    <submittedName>
        <fullName evidence="2">Uncharacterized protein</fullName>
    </submittedName>
</protein>
<organism evidence="2 3">
    <name type="scientific">Kwoniella mangroviensis CBS 10435</name>
    <dbReference type="NCBI Taxonomy" id="1331196"/>
    <lineage>
        <taxon>Eukaryota</taxon>
        <taxon>Fungi</taxon>
        <taxon>Dikarya</taxon>
        <taxon>Basidiomycota</taxon>
        <taxon>Agaricomycotina</taxon>
        <taxon>Tremellomycetes</taxon>
        <taxon>Tremellales</taxon>
        <taxon>Cryptococcaceae</taxon>
        <taxon>Kwoniella</taxon>
    </lineage>
</organism>
<gene>
    <name evidence="2" type="ORF">L486_02575</name>
</gene>
<dbReference type="AlphaFoldDB" id="A0A1B9IWL2"/>
<reference evidence="3" key="2">
    <citation type="submission" date="2013-12" db="EMBL/GenBank/DDBJ databases">
        <title>Evolution of pathogenesis and genome organization in the Tremellales.</title>
        <authorList>
            <person name="Cuomo C."/>
            <person name="Litvintseva A."/>
            <person name="Heitman J."/>
            <person name="Chen Y."/>
            <person name="Sun S."/>
            <person name="Springer D."/>
            <person name="Dromer F."/>
            <person name="Young S."/>
            <person name="Zeng Q."/>
            <person name="Chapman S."/>
            <person name="Gujja S."/>
            <person name="Saif S."/>
            <person name="Birren B."/>
        </authorList>
    </citation>
    <scope>NUCLEOTIDE SEQUENCE [LARGE SCALE GENOMIC DNA]</scope>
    <source>
        <strain evidence="3">CBS 10435</strain>
    </source>
</reference>
<proteinExistence type="predicted"/>
<feature type="compositionally biased region" description="Low complexity" evidence="1">
    <location>
        <begin position="240"/>
        <end position="258"/>
    </location>
</feature>
<feature type="region of interest" description="Disordered" evidence="1">
    <location>
        <begin position="207"/>
        <end position="258"/>
    </location>
</feature>
<dbReference type="Proteomes" id="UP000092583">
    <property type="component" value="Unassembled WGS sequence"/>
</dbReference>
<evidence type="ECO:0000313" key="2">
    <source>
        <dbReference type="EMBL" id="OCF59902.1"/>
    </source>
</evidence>
<name>A0A1B9IWL2_9TREE</name>
<reference evidence="2 3" key="1">
    <citation type="submission" date="2013-07" db="EMBL/GenBank/DDBJ databases">
        <title>The Genome Sequence of Kwoniella mangroviensis CBS10435.</title>
        <authorList>
            <consortium name="The Broad Institute Genome Sequencing Platform"/>
            <person name="Cuomo C."/>
            <person name="Litvintseva A."/>
            <person name="Chen Y."/>
            <person name="Heitman J."/>
            <person name="Sun S."/>
            <person name="Springer D."/>
            <person name="Dromer F."/>
            <person name="Young S.K."/>
            <person name="Zeng Q."/>
            <person name="Gargeya S."/>
            <person name="Fitzgerald M."/>
            <person name="Abouelleil A."/>
            <person name="Alvarado L."/>
            <person name="Berlin A.M."/>
            <person name="Chapman S.B."/>
            <person name="Dewar J."/>
            <person name="Goldberg J."/>
            <person name="Griggs A."/>
            <person name="Gujja S."/>
            <person name="Hansen M."/>
            <person name="Howarth C."/>
            <person name="Imamovic A."/>
            <person name="Larimer J."/>
            <person name="McCowan C."/>
            <person name="Murphy C."/>
            <person name="Pearson M."/>
            <person name="Priest M."/>
            <person name="Roberts A."/>
            <person name="Saif S."/>
            <person name="Shea T."/>
            <person name="Sykes S."/>
            <person name="Wortman J."/>
            <person name="Nusbaum C."/>
            <person name="Birren B."/>
        </authorList>
    </citation>
    <scope>NUCLEOTIDE SEQUENCE [LARGE SCALE GENOMIC DNA]</scope>
    <source>
        <strain evidence="2 3">CBS 10435</strain>
    </source>
</reference>
<dbReference type="EMBL" id="KI669460">
    <property type="protein sequence ID" value="OCF59902.1"/>
    <property type="molecule type" value="Genomic_DNA"/>
</dbReference>
<sequence>MIPKFEWWLAFAKPHSFGSTFPSARKALRPFQLQQINLRRIWERTSHDSGNDIWKKLAATAHLDLITTVKDQSSSQASEPDSSQQGVIDKLHTLLITDYTGHPATLKWTETGEEERVLLLDYKRDNVPHIAESSEGTACQFGYFARDQSAHMVGSICDDWQLKQHPNDGRYRWRKLEGKYCIETVEEKGLDQTNSSSPVAGITAEQRLEEEDRGSNYEFSDALFQVSSGDDMSGEESEYESAARTPSSTSSTHSLLAG</sequence>
<evidence type="ECO:0000313" key="3">
    <source>
        <dbReference type="Proteomes" id="UP000092583"/>
    </source>
</evidence>